<protein>
    <submittedName>
        <fullName evidence="1">Uncharacterized protein</fullName>
    </submittedName>
</protein>
<dbReference type="EMBL" id="LHZX01000256">
    <property type="protein sequence ID" value="KXV69953.1"/>
    <property type="molecule type" value="Genomic_DNA"/>
</dbReference>
<evidence type="ECO:0000313" key="2">
    <source>
        <dbReference type="EMBL" id="KXV75344.1"/>
    </source>
</evidence>
<organism evidence="1 3">
    <name type="scientific">Acetobacter malorum</name>
    <dbReference type="NCBI Taxonomy" id="178901"/>
    <lineage>
        <taxon>Bacteria</taxon>
        <taxon>Pseudomonadati</taxon>
        <taxon>Pseudomonadota</taxon>
        <taxon>Alphaproteobacteria</taxon>
        <taxon>Acetobacterales</taxon>
        <taxon>Acetobacteraceae</taxon>
        <taxon>Acetobacter</taxon>
    </lineage>
</organism>
<reference evidence="3 4" key="1">
    <citation type="submission" date="2015-06" db="EMBL/GenBank/DDBJ databases">
        <title>Improved classification and identification of acetic acid bacteria using matrix-assisted laser desorption/ionization time-of-flight mass spectrometry; Gluconobacter nephelii and Gluconobacter uchimurae are later heterotypic synonyms of Gluconobacter japonicus and Gluconobacter oxydans, respectively.</title>
        <authorList>
            <person name="Li L."/>
            <person name="Cleenwerck I."/>
            <person name="De Vuyst L."/>
            <person name="Vandamme P."/>
        </authorList>
    </citation>
    <scope>NUCLEOTIDE SEQUENCE [LARGE SCALE GENOMIC DNA]</scope>
    <source>
        <strain evidence="2 4">LMG 1604</strain>
        <strain evidence="1 3">LMG 1699</strain>
    </source>
</reference>
<evidence type="ECO:0000313" key="1">
    <source>
        <dbReference type="EMBL" id="KXV69953.1"/>
    </source>
</evidence>
<gene>
    <name evidence="1" type="ORF">AD951_04320</name>
    <name evidence="2" type="ORF">AD953_07840</name>
</gene>
<dbReference type="AlphaFoldDB" id="A0A149UQ77"/>
<proteinExistence type="predicted"/>
<dbReference type="EMBL" id="LHZZ01000537">
    <property type="protein sequence ID" value="KXV75344.1"/>
    <property type="molecule type" value="Genomic_DNA"/>
</dbReference>
<dbReference type="Proteomes" id="UP000075538">
    <property type="component" value="Unassembled WGS sequence"/>
</dbReference>
<accession>A0A149UQ77</accession>
<evidence type="ECO:0000313" key="4">
    <source>
        <dbReference type="Proteomes" id="UP000075538"/>
    </source>
</evidence>
<sequence length="94" mass="11170">MVFGELKVKRSLLWYGPRPWYGVRFLSDGNTLINAGLCEFLRVPDGSAEADIQYLYYPRLWDFIRHVQCFGFPRLYCPVFSRIASFFASRRKRH</sequence>
<evidence type="ECO:0000313" key="3">
    <source>
        <dbReference type="Proteomes" id="UP000075377"/>
    </source>
</evidence>
<comment type="caution">
    <text evidence="1">The sequence shown here is derived from an EMBL/GenBank/DDBJ whole genome shotgun (WGS) entry which is preliminary data.</text>
</comment>
<name>A0A149UQ77_9PROT</name>
<dbReference type="Proteomes" id="UP000075377">
    <property type="component" value="Unassembled WGS sequence"/>
</dbReference>